<dbReference type="SUPFAM" id="SSF54495">
    <property type="entry name" value="UBC-like"/>
    <property type="match status" value="1"/>
</dbReference>
<keyword evidence="3" id="KW-1185">Reference proteome</keyword>
<dbReference type="PROSITE" id="PS51322">
    <property type="entry name" value="UEV"/>
    <property type="match status" value="1"/>
</dbReference>
<dbReference type="PANTHER" id="PTHR23306:SF22">
    <property type="entry name" value="PROTEIN ELC"/>
    <property type="match status" value="1"/>
</dbReference>
<dbReference type="InterPro" id="IPR052070">
    <property type="entry name" value="ESCRT-I_UEV_domain"/>
</dbReference>
<reference evidence="2 3" key="1">
    <citation type="submission" date="2024-04" db="EMBL/GenBank/DDBJ databases">
        <title>Genome assembly C_amara_ONT_v2.</title>
        <authorList>
            <person name="Yant L."/>
            <person name="Moore C."/>
            <person name="Slenker M."/>
        </authorList>
    </citation>
    <scope>NUCLEOTIDE SEQUENCE [LARGE SCALE GENOMIC DNA]</scope>
    <source>
        <tissue evidence="2">Leaf</tissue>
    </source>
</reference>
<evidence type="ECO:0000259" key="1">
    <source>
        <dbReference type="PROSITE" id="PS51322"/>
    </source>
</evidence>
<name>A0ABD1AAC0_CARAN</name>
<evidence type="ECO:0000313" key="2">
    <source>
        <dbReference type="EMBL" id="KAL1203483.1"/>
    </source>
</evidence>
<dbReference type="Gene3D" id="3.10.110.10">
    <property type="entry name" value="Ubiquitin Conjugating Enzyme"/>
    <property type="match status" value="1"/>
</dbReference>
<dbReference type="EMBL" id="JBANAX010000556">
    <property type="protein sequence ID" value="KAL1203483.1"/>
    <property type="molecule type" value="Genomic_DNA"/>
</dbReference>
<gene>
    <name evidence="2" type="ORF">V5N11_009844</name>
</gene>
<organism evidence="2 3">
    <name type="scientific">Cardamine amara subsp. amara</name>
    <dbReference type="NCBI Taxonomy" id="228776"/>
    <lineage>
        <taxon>Eukaryota</taxon>
        <taxon>Viridiplantae</taxon>
        <taxon>Streptophyta</taxon>
        <taxon>Embryophyta</taxon>
        <taxon>Tracheophyta</taxon>
        <taxon>Spermatophyta</taxon>
        <taxon>Magnoliopsida</taxon>
        <taxon>eudicotyledons</taxon>
        <taxon>Gunneridae</taxon>
        <taxon>Pentapetalae</taxon>
        <taxon>rosids</taxon>
        <taxon>malvids</taxon>
        <taxon>Brassicales</taxon>
        <taxon>Brassicaceae</taxon>
        <taxon>Cardamineae</taxon>
        <taxon>Cardamine</taxon>
    </lineage>
</organism>
<dbReference type="Pfam" id="PF05743">
    <property type="entry name" value="UEV"/>
    <property type="match status" value="1"/>
</dbReference>
<evidence type="ECO:0000313" key="3">
    <source>
        <dbReference type="Proteomes" id="UP001558713"/>
    </source>
</evidence>
<dbReference type="Proteomes" id="UP001558713">
    <property type="component" value="Unassembled WGS sequence"/>
</dbReference>
<dbReference type="CDD" id="cd11685">
    <property type="entry name" value="UEV_TSG101-like"/>
    <property type="match status" value="1"/>
</dbReference>
<proteinExistence type="predicted"/>
<sequence>MPRLGVYIQQKIYHMVNNFVFEMLLDTRFPYDEFTTGYIMQHMVDLLNCDRSLQLKKVTHGSLNLLQLDGMIQYGIYRIPVSICFLESYPRRRPNVRVNCTDDSIIKKDISCVASSGESFLPSLQDWKFHSSNVVSLVKNSDKFARTLPFASSNLYGVFIS</sequence>
<accession>A0ABD1AAC0</accession>
<dbReference type="PANTHER" id="PTHR23306">
    <property type="entry name" value="TUMOR SUSCEPTIBILITY GENE 101 PROTEIN-RELATED"/>
    <property type="match status" value="1"/>
</dbReference>
<feature type="domain" description="UEV" evidence="1">
    <location>
        <begin position="1"/>
        <end position="161"/>
    </location>
</feature>
<protein>
    <submittedName>
        <fullName evidence="2">Protein ELC</fullName>
    </submittedName>
</protein>
<comment type="caution">
    <text evidence="2">The sequence shown here is derived from an EMBL/GenBank/DDBJ whole genome shotgun (WGS) entry which is preliminary data.</text>
</comment>
<dbReference type="AlphaFoldDB" id="A0ABD1AAC0"/>
<dbReference type="InterPro" id="IPR016135">
    <property type="entry name" value="UBQ-conjugating_enzyme/RWD"/>
</dbReference>
<dbReference type="InterPro" id="IPR008883">
    <property type="entry name" value="UEV_N"/>
</dbReference>